<gene>
    <name evidence="1" type="ORF">GPA27_26745</name>
</gene>
<reference evidence="1 2" key="1">
    <citation type="submission" date="2019-12" db="EMBL/GenBank/DDBJ databases">
        <title>Comparative genomics gives insights into the taxonomy of the Azoarcus-Aromatoleum group and reveals separate origins of nif in the plant-associated Azoarcus and non-plant-associated Aromatoleum sub-groups.</title>
        <authorList>
            <person name="Lafos M."/>
            <person name="Maluk M."/>
            <person name="Batista M."/>
            <person name="Junghare M."/>
            <person name="Carmona M."/>
            <person name="Faoro H."/>
            <person name="Cruz L.M."/>
            <person name="Battistoni F."/>
            <person name="De Souza E."/>
            <person name="Pedrosa F."/>
            <person name="Chen W.-M."/>
            <person name="Poole P.S."/>
            <person name="Dixon R.A."/>
            <person name="James E.K."/>
        </authorList>
    </citation>
    <scope>NUCLEOTIDE SEQUENCE [LARGE SCALE GENOMIC DNA]</scope>
    <source>
        <strain evidence="1 2">T</strain>
    </source>
</reference>
<dbReference type="EMBL" id="WTVS01000117">
    <property type="protein sequence ID" value="NMG00977.1"/>
    <property type="molecule type" value="Genomic_DNA"/>
</dbReference>
<dbReference type="Proteomes" id="UP000634522">
    <property type="component" value="Unassembled WGS sequence"/>
</dbReference>
<keyword evidence="2" id="KW-1185">Reference proteome</keyword>
<evidence type="ECO:0008006" key="3">
    <source>
        <dbReference type="Google" id="ProtNLM"/>
    </source>
</evidence>
<proteinExistence type="predicted"/>
<sequence length="136" mass="15047">MAGRKRRDVVVEAPIIDPLPETDRRKPYPLSRAEQKLLLSELDADAAGVALYLLNSRVREQEACKLEWDWEVRVPELDANVFVVADFGGRDDVQLANNRAGLSGRIGRWQAGQPGASSHTPFDCLRSPDYASSALS</sequence>
<evidence type="ECO:0000313" key="1">
    <source>
        <dbReference type="EMBL" id="NMG00977.1"/>
    </source>
</evidence>
<comment type="caution">
    <text evidence="1">The sequence shown here is derived from an EMBL/GenBank/DDBJ whole genome shotgun (WGS) entry which is preliminary data.</text>
</comment>
<accession>A0ABX1NNV2</accession>
<organism evidence="1 2">
    <name type="scientific">Aromatoleum toluolicum</name>
    <dbReference type="NCBI Taxonomy" id="90060"/>
    <lineage>
        <taxon>Bacteria</taxon>
        <taxon>Pseudomonadati</taxon>
        <taxon>Pseudomonadota</taxon>
        <taxon>Betaproteobacteria</taxon>
        <taxon>Rhodocyclales</taxon>
        <taxon>Rhodocyclaceae</taxon>
        <taxon>Aromatoleum</taxon>
    </lineage>
</organism>
<protein>
    <recommendedName>
        <fullName evidence="3">Integrase</fullName>
    </recommendedName>
</protein>
<dbReference type="RefSeq" id="WP_169143480.1">
    <property type="nucleotide sequence ID" value="NZ_WTVS01000117.1"/>
</dbReference>
<evidence type="ECO:0000313" key="2">
    <source>
        <dbReference type="Proteomes" id="UP000634522"/>
    </source>
</evidence>
<name>A0ABX1NNV2_9RHOO</name>